<reference evidence="2 3" key="1">
    <citation type="submission" date="2024-01" db="EMBL/GenBank/DDBJ databases">
        <title>The genomes of 5 underutilized Papilionoideae crops provide insights into root nodulation and disease resistanc.</title>
        <authorList>
            <person name="Yuan L."/>
        </authorList>
    </citation>
    <scope>NUCLEOTIDE SEQUENCE [LARGE SCALE GENOMIC DNA]</scope>
    <source>
        <strain evidence="2">ZHUSHIDOU_FW_LH</strain>
        <tissue evidence="2">Leaf</tissue>
    </source>
</reference>
<dbReference type="AlphaFoldDB" id="A0AAN9FCI9"/>
<name>A0AAN9FCI9_CROPI</name>
<accession>A0AAN9FCI9</accession>
<proteinExistence type="predicted"/>
<protein>
    <submittedName>
        <fullName evidence="2">Uncharacterized protein</fullName>
    </submittedName>
</protein>
<keyword evidence="3" id="KW-1185">Reference proteome</keyword>
<sequence length="135" mass="15048">MFGHDSKPCRKHTKQIWMEKKKSVRETTENVNVNSEEKNPLEEGVIHAERQNTAEASIEVVAQNGEGQNSAPRSKDKDDFAAPIPDLVDVNRSSGVDQIDNPLEKGEWTPVCTRRKAQQKILNQKGGNTQMASHG</sequence>
<evidence type="ECO:0000313" key="3">
    <source>
        <dbReference type="Proteomes" id="UP001372338"/>
    </source>
</evidence>
<organism evidence="2 3">
    <name type="scientific">Crotalaria pallida</name>
    <name type="common">Smooth rattlebox</name>
    <name type="synonym">Crotalaria striata</name>
    <dbReference type="NCBI Taxonomy" id="3830"/>
    <lineage>
        <taxon>Eukaryota</taxon>
        <taxon>Viridiplantae</taxon>
        <taxon>Streptophyta</taxon>
        <taxon>Embryophyta</taxon>
        <taxon>Tracheophyta</taxon>
        <taxon>Spermatophyta</taxon>
        <taxon>Magnoliopsida</taxon>
        <taxon>eudicotyledons</taxon>
        <taxon>Gunneridae</taxon>
        <taxon>Pentapetalae</taxon>
        <taxon>rosids</taxon>
        <taxon>fabids</taxon>
        <taxon>Fabales</taxon>
        <taxon>Fabaceae</taxon>
        <taxon>Papilionoideae</taxon>
        <taxon>50 kb inversion clade</taxon>
        <taxon>genistoids sensu lato</taxon>
        <taxon>core genistoids</taxon>
        <taxon>Crotalarieae</taxon>
        <taxon>Crotalaria</taxon>
    </lineage>
</organism>
<gene>
    <name evidence="2" type="ORF">RIF29_14921</name>
</gene>
<dbReference type="Proteomes" id="UP001372338">
    <property type="component" value="Unassembled WGS sequence"/>
</dbReference>
<evidence type="ECO:0000256" key="1">
    <source>
        <dbReference type="SAM" id="MobiDB-lite"/>
    </source>
</evidence>
<feature type="region of interest" description="Disordered" evidence="1">
    <location>
        <begin position="61"/>
        <end position="81"/>
    </location>
</feature>
<comment type="caution">
    <text evidence="2">The sequence shown here is derived from an EMBL/GenBank/DDBJ whole genome shotgun (WGS) entry which is preliminary data.</text>
</comment>
<evidence type="ECO:0000313" key="2">
    <source>
        <dbReference type="EMBL" id="KAK7273857.1"/>
    </source>
</evidence>
<dbReference type="EMBL" id="JAYWIO010000003">
    <property type="protein sequence ID" value="KAK7273857.1"/>
    <property type="molecule type" value="Genomic_DNA"/>
</dbReference>